<accession>A0ABP0ZSS2</accession>
<feature type="region of interest" description="Disordered" evidence="2">
    <location>
        <begin position="255"/>
        <end position="279"/>
    </location>
</feature>
<dbReference type="InterPro" id="IPR007303">
    <property type="entry name" value="TIP41-like"/>
</dbReference>
<evidence type="ECO:0008006" key="5">
    <source>
        <dbReference type="Google" id="ProtNLM"/>
    </source>
</evidence>
<feature type="compositionally biased region" description="Polar residues" evidence="2">
    <location>
        <begin position="1"/>
        <end position="20"/>
    </location>
</feature>
<dbReference type="Proteomes" id="UP001497383">
    <property type="component" value="Chromosome 7"/>
</dbReference>
<name>A0ABP0ZSS2_9ASCO</name>
<evidence type="ECO:0000256" key="2">
    <source>
        <dbReference type="SAM" id="MobiDB-lite"/>
    </source>
</evidence>
<protein>
    <recommendedName>
        <fullName evidence="5">Type 2A phosphatase activator TIP41</fullName>
    </recommendedName>
</protein>
<proteinExistence type="inferred from homology"/>
<dbReference type="GeneID" id="92210603"/>
<evidence type="ECO:0000256" key="1">
    <source>
        <dbReference type="ARBA" id="ARBA00006658"/>
    </source>
</evidence>
<dbReference type="PANTHER" id="PTHR21021">
    <property type="entry name" value="GAF/PUTATIVE CYTOSKELETAL PROTEIN"/>
    <property type="match status" value="1"/>
</dbReference>
<feature type="compositionally biased region" description="Basic and acidic residues" evidence="2">
    <location>
        <begin position="201"/>
        <end position="212"/>
    </location>
</feature>
<sequence>MNNDKQTTTKPKSLDGSSRMPNRPQGPGIEAIHVNAARQMVQLHTRGRNPPLQQLPQSRNPMQQQLDSTRGKSLGNLPPSNSSSTATITPASSSASSTSSVFPKPRISIPARTRHEECKNPQCPHCGSIIIPSPQSSLPVQDQPSLKVNNWEIYTVKKPILSSAELDYLGDHEFEFPLPEMIFGNNVVRVKYNRLEEEEVGDKGGDDGRGTETKGGAGIKDDSEIWFNAVDALKTLDDECHLKVSYHEEWLESRQKKSKSRKQQVEKRGGDAVPSTDTGATAEELINSDGIKPYDWTYSTNYKGRSKNFKFISGEKGESGEDVEIPIARLTQPDPILFFDEMILFEDELADNGISMLSIKIRVMPTCLLILCRFFLRIDNVIFRIRDCRVFIDLDRDEIIREYKLQECDYDKVLRISMGTGAGAGNDPKKLLRDQNWVSLNIPVIERSIEKCTL</sequence>
<reference evidence="3 4" key="1">
    <citation type="submission" date="2024-03" db="EMBL/GenBank/DDBJ databases">
        <authorList>
            <person name="Brejova B."/>
        </authorList>
    </citation>
    <scope>NUCLEOTIDE SEQUENCE [LARGE SCALE GENOMIC DNA]</scope>
    <source>
        <strain evidence="3 4">CBS 14171</strain>
    </source>
</reference>
<comment type="similarity">
    <text evidence="1">Belongs to the TIP41 family.</text>
</comment>
<dbReference type="PANTHER" id="PTHR21021:SF16">
    <property type="entry name" value="TIP41-LIKE PROTEIN"/>
    <property type="match status" value="1"/>
</dbReference>
<evidence type="ECO:0000313" key="3">
    <source>
        <dbReference type="EMBL" id="CAK9441539.1"/>
    </source>
</evidence>
<gene>
    <name evidence="3" type="ORF">LODBEIA_P54070</name>
</gene>
<feature type="region of interest" description="Disordered" evidence="2">
    <location>
        <begin position="48"/>
        <end position="104"/>
    </location>
</feature>
<dbReference type="InterPro" id="IPR051330">
    <property type="entry name" value="Phosphatase_reg/MetRdx"/>
</dbReference>
<feature type="compositionally biased region" description="Polar residues" evidence="2">
    <location>
        <begin position="51"/>
        <end position="68"/>
    </location>
</feature>
<feature type="region of interest" description="Disordered" evidence="2">
    <location>
        <begin position="1"/>
        <end position="31"/>
    </location>
</feature>
<keyword evidence="4" id="KW-1185">Reference proteome</keyword>
<dbReference type="Pfam" id="PF04176">
    <property type="entry name" value="TIP41"/>
    <property type="match status" value="1"/>
</dbReference>
<dbReference type="RefSeq" id="XP_066832345.1">
    <property type="nucleotide sequence ID" value="XM_066975736.1"/>
</dbReference>
<feature type="region of interest" description="Disordered" evidence="2">
    <location>
        <begin position="198"/>
        <end position="218"/>
    </location>
</feature>
<evidence type="ECO:0000313" key="4">
    <source>
        <dbReference type="Proteomes" id="UP001497383"/>
    </source>
</evidence>
<organism evidence="3 4">
    <name type="scientific">Lodderomyces beijingensis</name>
    <dbReference type="NCBI Taxonomy" id="1775926"/>
    <lineage>
        <taxon>Eukaryota</taxon>
        <taxon>Fungi</taxon>
        <taxon>Dikarya</taxon>
        <taxon>Ascomycota</taxon>
        <taxon>Saccharomycotina</taxon>
        <taxon>Pichiomycetes</taxon>
        <taxon>Debaryomycetaceae</taxon>
        <taxon>Candida/Lodderomyces clade</taxon>
        <taxon>Lodderomyces</taxon>
    </lineage>
</organism>
<feature type="compositionally biased region" description="Low complexity" evidence="2">
    <location>
        <begin position="73"/>
        <end position="100"/>
    </location>
</feature>
<dbReference type="EMBL" id="OZ022411">
    <property type="protein sequence ID" value="CAK9441539.1"/>
    <property type="molecule type" value="Genomic_DNA"/>
</dbReference>